<sequence>MSGEGEVFDVRQKLKVLRSMIPDCKRYLVPSKIVPDLFSILGEDKRREIVEKERHSRPEAVELLMKAVLAKQEDGLNLFIFALRKAQEGDNTCTLILTDRSHVLI</sequence>
<proteinExistence type="predicted"/>
<dbReference type="EMBL" id="JBAMIC010000003">
    <property type="protein sequence ID" value="KAK7110326.1"/>
    <property type="molecule type" value="Genomic_DNA"/>
</dbReference>
<accession>A0AAN9GJI6</accession>
<protein>
    <recommendedName>
        <fullName evidence="3">CARD domain-containing protein</fullName>
    </recommendedName>
</protein>
<reference evidence="1 2" key="1">
    <citation type="submission" date="2024-02" db="EMBL/GenBank/DDBJ databases">
        <title>Chromosome-scale genome assembly of the rough periwinkle Littorina saxatilis.</title>
        <authorList>
            <person name="De Jode A."/>
            <person name="Faria R."/>
            <person name="Formenti G."/>
            <person name="Sims Y."/>
            <person name="Smith T.P."/>
            <person name="Tracey A."/>
            <person name="Wood J.M.D."/>
            <person name="Zagrodzka Z.B."/>
            <person name="Johannesson K."/>
            <person name="Butlin R.K."/>
            <person name="Leder E.H."/>
        </authorList>
    </citation>
    <scope>NUCLEOTIDE SEQUENCE [LARGE SCALE GENOMIC DNA]</scope>
    <source>
        <strain evidence="1">Snail1</strain>
        <tissue evidence="1">Muscle</tissue>
    </source>
</reference>
<organism evidence="1 2">
    <name type="scientific">Littorina saxatilis</name>
    <dbReference type="NCBI Taxonomy" id="31220"/>
    <lineage>
        <taxon>Eukaryota</taxon>
        <taxon>Metazoa</taxon>
        <taxon>Spiralia</taxon>
        <taxon>Lophotrochozoa</taxon>
        <taxon>Mollusca</taxon>
        <taxon>Gastropoda</taxon>
        <taxon>Caenogastropoda</taxon>
        <taxon>Littorinimorpha</taxon>
        <taxon>Littorinoidea</taxon>
        <taxon>Littorinidae</taxon>
        <taxon>Littorina</taxon>
    </lineage>
</organism>
<name>A0AAN9GJI6_9CAEN</name>
<keyword evidence="2" id="KW-1185">Reference proteome</keyword>
<dbReference type="AlphaFoldDB" id="A0AAN9GJI6"/>
<comment type="caution">
    <text evidence="1">The sequence shown here is derived from an EMBL/GenBank/DDBJ whole genome shotgun (WGS) entry which is preliminary data.</text>
</comment>
<evidence type="ECO:0008006" key="3">
    <source>
        <dbReference type="Google" id="ProtNLM"/>
    </source>
</evidence>
<dbReference type="Proteomes" id="UP001374579">
    <property type="component" value="Unassembled WGS sequence"/>
</dbReference>
<evidence type="ECO:0000313" key="1">
    <source>
        <dbReference type="EMBL" id="KAK7110326.1"/>
    </source>
</evidence>
<dbReference type="Gene3D" id="1.10.533.10">
    <property type="entry name" value="Death Domain, Fas"/>
    <property type="match status" value="1"/>
</dbReference>
<gene>
    <name evidence="1" type="ORF">V1264_014220</name>
</gene>
<dbReference type="InterPro" id="IPR011029">
    <property type="entry name" value="DEATH-like_dom_sf"/>
</dbReference>
<evidence type="ECO:0000313" key="2">
    <source>
        <dbReference type="Proteomes" id="UP001374579"/>
    </source>
</evidence>